<dbReference type="EMBL" id="ML769943">
    <property type="protein sequence ID" value="KAE9385805.1"/>
    <property type="molecule type" value="Genomic_DNA"/>
</dbReference>
<sequence>MTLLSGLACLASIPSADIATSRLIVIINEPTCSPATGSPSLILHLSMRSRNIFHGCTPPASSSLPMSHEVLLFQGLPNGWLYLTDYKATEEACKEFVAVRWKVNDLSQHLKPEVQRKRPLAPSIH</sequence>
<proteinExistence type="predicted"/>
<gene>
    <name evidence="1" type="ORF">BT96DRAFT_1006697</name>
</gene>
<dbReference type="AlphaFoldDB" id="A0A6A4GKJ4"/>
<dbReference type="OrthoDB" id="2499658at2759"/>
<accession>A0A6A4GKJ4</accession>
<name>A0A6A4GKJ4_9AGAR</name>
<keyword evidence="2" id="KW-1185">Reference proteome</keyword>
<dbReference type="Proteomes" id="UP000799118">
    <property type="component" value="Unassembled WGS sequence"/>
</dbReference>
<evidence type="ECO:0000313" key="2">
    <source>
        <dbReference type="Proteomes" id="UP000799118"/>
    </source>
</evidence>
<organism evidence="1 2">
    <name type="scientific">Gymnopus androsaceus JB14</name>
    <dbReference type="NCBI Taxonomy" id="1447944"/>
    <lineage>
        <taxon>Eukaryota</taxon>
        <taxon>Fungi</taxon>
        <taxon>Dikarya</taxon>
        <taxon>Basidiomycota</taxon>
        <taxon>Agaricomycotina</taxon>
        <taxon>Agaricomycetes</taxon>
        <taxon>Agaricomycetidae</taxon>
        <taxon>Agaricales</taxon>
        <taxon>Marasmiineae</taxon>
        <taxon>Omphalotaceae</taxon>
        <taxon>Gymnopus</taxon>
    </lineage>
</organism>
<evidence type="ECO:0000313" key="1">
    <source>
        <dbReference type="EMBL" id="KAE9385805.1"/>
    </source>
</evidence>
<reference evidence="1" key="1">
    <citation type="journal article" date="2019" name="Environ. Microbiol.">
        <title>Fungal ecological strategies reflected in gene transcription - a case study of two litter decomposers.</title>
        <authorList>
            <person name="Barbi F."/>
            <person name="Kohler A."/>
            <person name="Barry K."/>
            <person name="Baskaran P."/>
            <person name="Daum C."/>
            <person name="Fauchery L."/>
            <person name="Ihrmark K."/>
            <person name="Kuo A."/>
            <person name="LaButti K."/>
            <person name="Lipzen A."/>
            <person name="Morin E."/>
            <person name="Grigoriev I.V."/>
            <person name="Henrissat B."/>
            <person name="Lindahl B."/>
            <person name="Martin F."/>
        </authorList>
    </citation>
    <scope>NUCLEOTIDE SEQUENCE</scope>
    <source>
        <strain evidence="1">JB14</strain>
    </source>
</reference>
<protein>
    <submittedName>
        <fullName evidence="1">Uncharacterized protein</fullName>
    </submittedName>
</protein>